<feature type="compositionally biased region" description="Basic residues" evidence="1">
    <location>
        <begin position="710"/>
        <end position="726"/>
    </location>
</feature>
<feature type="compositionally biased region" description="Low complexity" evidence="1">
    <location>
        <begin position="1498"/>
        <end position="1507"/>
    </location>
</feature>
<evidence type="ECO:0008006" key="4">
    <source>
        <dbReference type="Google" id="ProtNLM"/>
    </source>
</evidence>
<feature type="compositionally biased region" description="Basic and acidic residues" evidence="1">
    <location>
        <begin position="637"/>
        <end position="647"/>
    </location>
</feature>
<feature type="region of interest" description="Disordered" evidence="1">
    <location>
        <begin position="955"/>
        <end position="997"/>
    </location>
</feature>
<feature type="region of interest" description="Disordered" evidence="1">
    <location>
        <begin position="2171"/>
        <end position="2256"/>
    </location>
</feature>
<feature type="compositionally biased region" description="Polar residues" evidence="1">
    <location>
        <begin position="2544"/>
        <end position="2557"/>
    </location>
</feature>
<dbReference type="VEuPathDB" id="ToxoDB:ETH2_1128900"/>
<feature type="compositionally biased region" description="Basic and acidic residues" evidence="1">
    <location>
        <begin position="2480"/>
        <end position="2492"/>
    </location>
</feature>
<feature type="compositionally biased region" description="Low complexity" evidence="1">
    <location>
        <begin position="1350"/>
        <end position="1359"/>
    </location>
</feature>
<reference evidence="2" key="2">
    <citation type="submission" date="2013-10" db="EMBL/GenBank/DDBJ databases">
        <authorList>
            <person name="Aslett M."/>
        </authorList>
    </citation>
    <scope>NUCLEOTIDE SEQUENCE [LARGE SCALE GENOMIC DNA]</scope>
    <source>
        <strain evidence="2">Houghton</strain>
    </source>
</reference>
<feature type="compositionally biased region" description="Low complexity" evidence="1">
    <location>
        <begin position="2416"/>
        <end position="2427"/>
    </location>
</feature>
<feature type="compositionally biased region" description="Basic and acidic residues" evidence="1">
    <location>
        <begin position="1482"/>
        <end position="1492"/>
    </location>
</feature>
<feature type="region of interest" description="Disordered" evidence="1">
    <location>
        <begin position="2519"/>
        <end position="2581"/>
    </location>
</feature>
<evidence type="ECO:0000313" key="3">
    <source>
        <dbReference type="Proteomes" id="UP000030747"/>
    </source>
</evidence>
<feature type="compositionally biased region" description="Basic and acidic residues" evidence="1">
    <location>
        <begin position="2171"/>
        <end position="2186"/>
    </location>
</feature>
<feature type="region of interest" description="Disordered" evidence="1">
    <location>
        <begin position="480"/>
        <end position="571"/>
    </location>
</feature>
<feature type="region of interest" description="Disordered" evidence="1">
    <location>
        <begin position="1588"/>
        <end position="1620"/>
    </location>
</feature>
<feature type="compositionally biased region" description="Basic and acidic residues" evidence="1">
    <location>
        <begin position="2385"/>
        <end position="2397"/>
    </location>
</feature>
<evidence type="ECO:0000256" key="1">
    <source>
        <dbReference type="SAM" id="MobiDB-lite"/>
    </source>
</evidence>
<feature type="compositionally biased region" description="Basic residues" evidence="1">
    <location>
        <begin position="736"/>
        <end position="753"/>
    </location>
</feature>
<feature type="region of interest" description="Disordered" evidence="1">
    <location>
        <begin position="902"/>
        <end position="926"/>
    </location>
</feature>
<feature type="compositionally biased region" description="Low complexity" evidence="1">
    <location>
        <begin position="972"/>
        <end position="981"/>
    </location>
</feature>
<feature type="compositionally biased region" description="Polar residues" evidence="1">
    <location>
        <begin position="2024"/>
        <end position="2033"/>
    </location>
</feature>
<feature type="compositionally biased region" description="Low complexity" evidence="1">
    <location>
        <begin position="2078"/>
        <end position="2087"/>
    </location>
</feature>
<feature type="region of interest" description="Disordered" evidence="1">
    <location>
        <begin position="1369"/>
        <end position="1388"/>
    </location>
</feature>
<accession>U6L3P1</accession>
<feature type="region of interest" description="Disordered" evidence="1">
    <location>
        <begin position="1946"/>
        <end position="1979"/>
    </location>
</feature>
<dbReference type="VEuPathDB" id="ToxoDB:ETH_00020665"/>
<gene>
    <name evidence="2" type="ORF">ETH_00020665</name>
</gene>
<feature type="region of interest" description="Disordered" evidence="1">
    <location>
        <begin position="208"/>
        <end position="254"/>
    </location>
</feature>
<feature type="compositionally biased region" description="Basic and acidic residues" evidence="1">
    <location>
        <begin position="1073"/>
        <end position="1083"/>
    </location>
</feature>
<dbReference type="GeneID" id="25253251"/>
<feature type="region of interest" description="Disordered" evidence="1">
    <location>
        <begin position="1806"/>
        <end position="1833"/>
    </location>
</feature>
<feature type="region of interest" description="Disordered" evidence="1">
    <location>
        <begin position="2005"/>
        <end position="2090"/>
    </location>
</feature>
<feature type="compositionally biased region" description="Low complexity" evidence="1">
    <location>
        <begin position="2206"/>
        <end position="2232"/>
    </location>
</feature>
<organism evidence="2 3">
    <name type="scientific">Eimeria tenella</name>
    <name type="common">Coccidian parasite</name>
    <dbReference type="NCBI Taxonomy" id="5802"/>
    <lineage>
        <taxon>Eukaryota</taxon>
        <taxon>Sar</taxon>
        <taxon>Alveolata</taxon>
        <taxon>Apicomplexa</taxon>
        <taxon>Conoidasida</taxon>
        <taxon>Coccidia</taxon>
        <taxon>Eucoccidiorida</taxon>
        <taxon>Eimeriorina</taxon>
        <taxon>Eimeriidae</taxon>
        <taxon>Eimeria</taxon>
    </lineage>
</organism>
<feature type="region of interest" description="Disordered" evidence="1">
    <location>
        <begin position="1341"/>
        <end position="1361"/>
    </location>
</feature>
<dbReference type="EMBL" id="HG675716">
    <property type="protein sequence ID" value="CDJ42385.1"/>
    <property type="molecule type" value="Genomic_DNA"/>
</dbReference>
<name>U6L3P1_EIMTE</name>
<feature type="compositionally biased region" description="Polar residues" evidence="1">
    <location>
        <begin position="1601"/>
        <end position="1615"/>
    </location>
</feature>
<sequence length="2796" mass="301756">MNPVASTGTQPRGVSAIPAISPEALGFPPASPWALNQYGAGSPGTAGCSCAAPASATFAVDPVQPWTMGLRLHRSQVKALQPLGPPTSCVPPEALSRGLLPDPKQEPSLLKRFYRIHHYLGTSSPALTFLGLPQGLPQTVAALRRPLPHGTTQACAPVIHSLYRCESSSDIHEAQKVTHQEASKSMPREERLSNVGVASATQMLQVQHGGNNPQLTRGVCESSPSKGSNRRTEADGPYRGPSTITEEPKGRQETPVELKWLEGPEVDWYKRELLKKLNAHRQKAAAKVRLIERAWLRHKAKKQQRQQALLTAERLSYRTQRNDCMSRTAARLGISPLVAEAFTEANAELTLPKANTDAEVRGESSPVAVEAVAKALQTWKQERPQLKEMLRRERENRDKKIFLENFAAAKIQAHYRGHRARQSIALRLKVQAIAEPVKAPEACTLLCKEAALVAEKLEGALKDPYQPFDASASLIPVVRAQRPSKASHTRQPHISSSKRGKAGAPGSVEPNQQPQPEPEPQSEAATLSLQEAARRHKELRQNQKHAQPSTKDIDASGMPPPTSTTAALTGSITSQNTRAAIDELPKGICREGLLRGYTATPEDVIAFRASALAVRALGPFDLRKAYPEYPGRAHRNGHSEGVSEQRARKSPRRPRERTKTESRLRSQCHSHSHSHNIDRRRRSSSISSSISSSSHNSSSGSSSSGNNSSSRKKSRHSRRKHSRSHSRGSSSSSCRRSTRSHHHHQRHHHRHHGSIASPAALKERRLNFTRACVLKVTRDVEQGSAPSAAANLWDLRVFEADSPASSFPEDQSEECVQLPSKLEGSAIPTRQKQLSASRRAASIKFDTNGTRQLAILGSGTSLPLLASTADAMISADGNASTLQQKRKQQQLSQEQIAGIPEVLDSAPIKLSPPSKDSSDSSPCDVAGAGVAAFPRVQSHASSIAQKNQRELLATLGEKEKEQRERRLKQRRSASPSVSVSRQTPTEQQTERGDAKQIQAKMARAAHWKGVDLDAVSRAILNSSLRANASDHQAPETETASEAATTTKAAAAVKVPAAAANLINSNVATRCKTKPLERHNHAEKPSGVSPGRHAPDLLVASQIRGRELELPTITPELADSKRLEHQSAPVSITFPGSSSYPGPLSVSASMSFPASASASCRVARAHPEDCHAERDDQTNADKGISGKSGLRAEGSASPDEVVWHSGTPQPEVTATPAIHVPAAATDAAETKLRQPRPQLPAAYADGADDALPCGQAQAAQEAATHMRAQQRTLLAILREKELERREKRVRQLHSASALVSASTSRRTAAEEHAPHEARETRVVQSSGVDLEAVSTALVASMEAEKNTQSGAPSEASSAPEKVGIRVESLQSDVGNSHTNVQETQQGRSSADAGYFAGAAEASDRAAALLMMRRICIRQREVLASTTDAAEAQLESRLREHLSPSASATISIPVSPLPANTVAASAPSQGAPMEQKAIFGCKEHNEAKTRRSGKEPGSNAARRALPPAAKARRNSLEQSCTSERICGMQKSPGNAETELQGPTANQQEVETDDGEEEIHPVEKTDEASKEAAIHVRGQQRELLAALKEREMEQRKERLRKRQSGSATVSRQTATEQHTPLESERQIHPARLMQRGGVDLEAVSKALLEPSQTNIEHKEGAQVGDNGLLSPIVSESQGKKAAAAVNNVCETRQKVAEGGGSTEALEGASCPAILRCLAQHKERAAGVAALAEAARVESLRRRRLSASSSPWHSDPNTSVPPTPKECSPVDGLEIIVGAELSQKDTHDKCLLPMSHAVLISPALGKRPTSSAQIQTDYRAGSKGIGEETNEDDDATIGNTAAVPLPCASHAALKIRDHQRELLRTIAEATEAQHEKRLMAHSTGWRSVSLSRQHATEQHTPFESSAKDASASQAMRKGVDLEAVRNALLQQTQGLGEQASPSISVAGITAPRNVSHGDCNDLSKQQETADHGIEESPQEPWKPVAEAAKHIRGQHTVLLATLWKREKEQRQERIRHRSSPSASESVSRQATTEQGSPRYQVGQAQRGQGRTRRSGETDLHQVRRISQAHLEARSEVPADRTAAAGASHAMAGEQSEAIPAGMEIPASSAYKLECAQTIQPERGMTSKQYDETHDNLPTAEEFGDAEGAKRSTAEHVSGEHTFRPPFAAQAFSRNAADEAVKEHSGHRNADEVPEATAEVHKPTHTPVWGSSAATSSSGKSSIASSSDSGNSDLISATDTGRGVSGGRTARGTKRGEETNEAWLSQQEALVRALHRHAAARVIQHAWRRRRLTALFDSVVKLIRRKAQSPVARRSASPCRPVAFSDRAVDILERTRELSPTWSKSAHANKNAMEGYTLTTAPQQFVPVVIEPPSAVVLFKGSRRGSNSRRPSDSSKPQEHHQQQLRQRTTGSIADVPLPLSDSGSQGSSTSEGLPAIVLKFASQSPSLSEEEEDSDSSSHVSSRRDSSDFSDDALSEPLGSEASSEGHEDEVDKQKRLRRIMREGLDSKMRSTLAGSHVLLPRNWRLGGRGSSTSPVPDTARSVAFNADPSNSAHSSLLTESQGRRDGPDARPRTHSGFDAGRGSGLLMQKAQGRYQRQRAAGHKSQKRCNSFLYPEWPKDRTDAVLEHDEPFADSMHQPTTRILGTSSESKIDSDQAAGFPAGAAAALEERASTPAKNVEGLDRVASGSETELPSQKFVEEGTWHSKANVIDSTQQSSLFGSSSPTGCTNCKHRRCFCCFMAQQTHCDDTTHVADPLPRSPRKDSPRLFSDPPFLVPKQSSVAVHGALGRRVPAGEPKRP</sequence>
<feature type="compositionally biased region" description="Basic and acidic residues" evidence="1">
    <location>
        <begin position="1166"/>
        <end position="1178"/>
    </location>
</feature>
<feature type="compositionally biased region" description="Basic and acidic residues" evidence="1">
    <location>
        <begin position="1555"/>
        <end position="1570"/>
    </location>
</feature>
<feature type="region of interest" description="Disordered" evidence="1">
    <location>
        <begin position="1740"/>
        <end position="1763"/>
    </location>
</feature>
<feature type="region of interest" description="Disordered" evidence="1">
    <location>
        <begin position="1482"/>
        <end position="1570"/>
    </location>
</feature>
<reference evidence="2" key="1">
    <citation type="submission" date="2013-10" db="EMBL/GenBank/DDBJ databases">
        <title>Genomic analysis of the causative agents of coccidiosis in chickens.</title>
        <authorList>
            <person name="Reid A.J."/>
            <person name="Blake D."/>
            <person name="Billington K."/>
            <person name="Browne H."/>
            <person name="Dunn M."/>
            <person name="Hung S."/>
            <person name="Kawahara F."/>
            <person name="Miranda-Saavedra D."/>
            <person name="Mourier T."/>
            <person name="Nagra H."/>
            <person name="Otto T.D."/>
            <person name="Rawlings N."/>
            <person name="Sanchez A."/>
            <person name="Sanders M."/>
            <person name="Subramaniam C."/>
            <person name="Tay Y."/>
            <person name="Dear P."/>
            <person name="Doerig C."/>
            <person name="Gruber A."/>
            <person name="Parkinson J."/>
            <person name="Shirley M."/>
            <person name="Wan K.L."/>
            <person name="Berriman M."/>
            <person name="Tomley F."/>
            <person name="Pain A."/>
        </authorList>
    </citation>
    <scope>NUCLEOTIDE SEQUENCE [LARGE SCALE GENOMIC DNA]</scope>
    <source>
        <strain evidence="2">Houghton</strain>
    </source>
</reference>
<dbReference type="RefSeq" id="XP_013233135.1">
    <property type="nucleotide sequence ID" value="XM_013377681.1"/>
</dbReference>
<protein>
    <recommendedName>
        <fullName evidence="4">IQ calmodulin-binding motif domain-containing protein</fullName>
    </recommendedName>
</protein>
<feature type="compositionally biased region" description="Basic residues" evidence="1">
    <location>
        <begin position="666"/>
        <end position="683"/>
    </location>
</feature>
<feature type="region of interest" description="Disordered" evidence="1">
    <location>
        <begin position="1071"/>
        <end position="1093"/>
    </location>
</feature>
<feature type="region of interest" description="Disordered" evidence="1">
    <location>
        <begin position="628"/>
        <end position="759"/>
    </location>
</feature>
<feature type="region of interest" description="Disordered" evidence="1">
    <location>
        <begin position="2374"/>
        <end position="2427"/>
    </location>
</feature>
<feature type="compositionally biased region" description="Basic and acidic residues" evidence="1">
    <location>
        <begin position="1306"/>
        <end position="1320"/>
    </location>
</feature>
<feature type="region of interest" description="Disordered" evidence="1">
    <location>
        <begin position="2439"/>
        <end position="2492"/>
    </location>
</feature>
<dbReference type="PROSITE" id="PS50096">
    <property type="entry name" value="IQ"/>
    <property type="match status" value="1"/>
</dbReference>
<dbReference type="OrthoDB" id="10692999at2759"/>
<evidence type="ECO:0000313" key="2">
    <source>
        <dbReference type="EMBL" id="CDJ42385.1"/>
    </source>
</evidence>
<feature type="compositionally biased region" description="Polar residues" evidence="1">
    <location>
        <begin position="1369"/>
        <end position="1386"/>
    </location>
</feature>
<keyword evidence="3" id="KW-1185">Reference proteome</keyword>
<feature type="region of interest" description="Disordered" evidence="1">
    <location>
        <begin position="1286"/>
        <end position="1325"/>
    </location>
</feature>
<feature type="region of interest" description="Disordered" evidence="1">
    <location>
        <begin position="1166"/>
        <end position="1200"/>
    </location>
</feature>
<proteinExistence type="predicted"/>
<dbReference type="Proteomes" id="UP000030747">
    <property type="component" value="Unassembled WGS sequence"/>
</dbReference>
<feature type="compositionally biased region" description="Basic and acidic residues" evidence="1">
    <location>
        <begin position="2558"/>
        <end position="2568"/>
    </location>
</feature>
<feature type="compositionally biased region" description="Polar residues" evidence="1">
    <location>
        <begin position="1292"/>
        <end position="1303"/>
    </location>
</feature>
<feature type="compositionally biased region" description="Basic residues" evidence="1">
    <location>
        <begin position="485"/>
        <end position="501"/>
    </location>
</feature>
<feature type="region of interest" description="Disordered" evidence="1">
    <location>
        <begin position="2746"/>
        <end position="2796"/>
    </location>
</feature>
<feature type="compositionally biased region" description="Low complexity" evidence="1">
    <location>
        <begin position="911"/>
        <end position="924"/>
    </location>
</feature>
<feature type="compositionally biased region" description="Low complexity" evidence="1">
    <location>
        <begin position="684"/>
        <end position="709"/>
    </location>
</feature>